<dbReference type="STRING" id="2163413.A0A4P6XUW5"/>
<dbReference type="AlphaFoldDB" id="A0A4P6XUW5"/>
<dbReference type="GO" id="GO:0005524">
    <property type="term" value="F:ATP binding"/>
    <property type="evidence" value="ECO:0007669"/>
    <property type="project" value="UniProtKB-KW"/>
</dbReference>
<evidence type="ECO:0000256" key="10">
    <source>
        <dbReference type="RuleBase" id="RU365058"/>
    </source>
</evidence>
<evidence type="ECO:0000256" key="6">
    <source>
        <dbReference type="ARBA" id="ARBA00022840"/>
    </source>
</evidence>
<feature type="compositionally biased region" description="Basic and acidic residues" evidence="11">
    <location>
        <begin position="101"/>
        <end position="110"/>
    </location>
</feature>
<dbReference type="Pfam" id="PF21312">
    <property type="entry name" value="WHD_ORC1"/>
    <property type="match status" value="1"/>
</dbReference>
<proteinExistence type="inferred from homology"/>
<dbReference type="GO" id="GO:0005664">
    <property type="term" value="C:nuclear origin of replication recognition complex"/>
    <property type="evidence" value="ECO:0007669"/>
    <property type="project" value="TreeGrafter"/>
</dbReference>
<evidence type="ECO:0000256" key="2">
    <source>
        <dbReference type="ARBA" id="ARBA00008398"/>
    </source>
</evidence>
<dbReference type="Gene3D" id="1.10.8.60">
    <property type="match status" value="1"/>
</dbReference>
<dbReference type="InterPro" id="IPR001025">
    <property type="entry name" value="BAH_dom"/>
</dbReference>
<dbReference type="InterPro" id="IPR048867">
    <property type="entry name" value="WHD_ORC1"/>
</dbReference>
<dbReference type="SUPFAM" id="SSF82061">
    <property type="entry name" value="BAH domain"/>
    <property type="match status" value="1"/>
</dbReference>
<dbReference type="GO" id="GO:0046872">
    <property type="term" value="F:metal ion binding"/>
    <property type="evidence" value="ECO:0007669"/>
    <property type="project" value="UniProtKB-KW"/>
</dbReference>
<dbReference type="GO" id="GO:0006270">
    <property type="term" value="P:DNA replication initiation"/>
    <property type="evidence" value="ECO:0007669"/>
    <property type="project" value="TreeGrafter"/>
</dbReference>
<keyword evidence="8 10" id="KW-0238">DNA-binding</keyword>
<evidence type="ECO:0000259" key="12">
    <source>
        <dbReference type="PROSITE" id="PS51038"/>
    </source>
</evidence>
<dbReference type="GO" id="GO:0003688">
    <property type="term" value="F:DNA replication origin binding"/>
    <property type="evidence" value="ECO:0007669"/>
    <property type="project" value="UniProtKB-ARBA"/>
</dbReference>
<reference evidence="14" key="1">
    <citation type="submission" date="2019-03" db="EMBL/GenBank/DDBJ databases">
        <title>Snf2 controls pulcherriminic acid biosynthesis and connects pigmentation and antifungal activity of the yeast Metschnikowia pulcherrima.</title>
        <authorList>
            <person name="Gore-Lloyd D."/>
            <person name="Sumann I."/>
            <person name="Brachmann A.O."/>
            <person name="Schneeberger K."/>
            <person name="Ortiz-Merino R.A."/>
            <person name="Moreno-Beltran M."/>
            <person name="Schlaefli M."/>
            <person name="Kirner P."/>
            <person name="Santos Kron A."/>
            <person name="Wolfe K.H."/>
            <person name="Piel J."/>
            <person name="Ahrens C.H."/>
            <person name="Henk D."/>
            <person name="Freimoser F.M."/>
        </authorList>
    </citation>
    <scope>NUCLEOTIDE SEQUENCE [LARGE SCALE GENOMIC DNA]</scope>
    <source>
        <strain evidence="14">APC 1.2</strain>
    </source>
</reference>
<evidence type="ECO:0000256" key="7">
    <source>
        <dbReference type="ARBA" id="ARBA00022842"/>
    </source>
</evidence>
<keyword evidence="9 10" id="KW-0539">Nucleus</keyword>
<dbReference type="GO" id="GO:0003682">
    <property type="term" value="F:chromatin binding"/>
    <property type="evidence" value="ECO:0007669"/>
    <property type="project" value="InterPro"/>
</dbReference>
<feature type="compositionally biased region" description="Basic and acidic residues" evidence="11">
    <location>
        <begin position="119"/>
        <end position="137"/>
    </location>
</feature>
<dbReference type="SUPFAM" id="SSF52540">
    <property type="entry name" value="P-loop containing nucleoside triphosphate hydrolases"/>
    <property type="match status" value="1"/>
</dbReference>
<evidence type="ECO:0000313" key="13">
    <source>
        <dbReference type="EMBL" id="QBM90306.1"/>
    </source>
</evidence>
<dbReference type="FunFam" id="3.40.50.300:FF:000199">
    <property type="entry name" value="Origin recognition complex subunit 1"/>
    <property type="match status" value="1"/>
</dbReference>
<evidence type="ECO:0000256" key="3">
    <source>
        <dbReference type="ARBA" id="ARBA00022705"/>
    </source>
</evidence>
<dbReference type="GO" id="GO:0033314">
    <property type="term" value="P:mitotic DNA replication checkpoint signaling"/>
    <property type="evidence" value="ECO:0007669"/>
    <property type="project" value="TreeGrafter"/>
</dbReference>
<sequence>MAKRLKDLGDWTLATTEPAFLEPSTPTRRTRRGASEPAEEGIKLARESDGTTLKKGDCILISGKPKKVETDGDSYHAVIVDICTGIHKYLEILVAPLVRPNEESGEKDAKDENDEKDENEPKSGNKEGEDAREVTPDHEEFHPAELLLTSEVNDVLLRDVVEKVQVLSETQFAELGKTGENTNDVIGSLIFLCCRATDRYAEKFLTKFDFSAWHDLLMKSLSRAIEFVAEKTLIIVSPMKKRAPPKPIHERAPKTTPQRKRYVMSDSDLSLTDTERDFTLDESDDEDAKPARRGRPPKLAKKGARGRPLAANSPKKRARDNTRAGEAAQQAIDVLSPRKRGFKVKSGSLLAQLPSWSRDQSGKPGSAAQEAFRELKEKLHLSTRVALLPCREEQFAHVYTELESTLREKTGCCIYLSGTPGTGKTATVREVVGALHESAAEGYTDAFEYLEINCLQLLLPGAAYEKLYEHISGIKVTPANANLLLEAHFKKAAKNAPGKSLVVLVDELDQLLTKSQTVLYNLFNWPTYEQLRLIVVAVANTMDLPEMAFTNKTASRLGDLRRYAFRGYTEAELGIIIAHRLTLLSETNKRTVEILPDAMRFALKKVSRVTGDARQALSICRRAVEIAENDYLHEDGARDLELPPEQQKYAVRIPHISRAIAETVNSPMAQAVAGLPFAAKLLLAAVLLQVRRLGRGEALLGDVIDEMRSQLQLLTGQGASHALKPLGQAETYVLLLYGQNPALGQAGVRLPELTQIVAELVEQGILVQLPVASMRHRSVSLNLSQDDVMLALKLDPDIAAML</sequence>
<protein>
    <recommendedName>
        <fullName evidence="10">Origin recognition complex subunit 1</fullName>
    </recommendedName>
</protein>
<feature type="compositionally biased region" description="Basic residues" evidence="11">
    <location>
        <begin position="291"/>
        <end position="305"/>
    </location>
</feature>
<organism evidence="13 14">
    <name type="scientific">Metschnikowia aff. pulcherrima</name>
    <dbReference type="NCBI Taxonomy" id="2163413"/>
    <lineage>
        <taxon>Eukaryota</taxon>
        <taxon>Fungi</taxon>
        <taxon>Dikarya</taxon>
        <taxon>Ascomycota</taxon>
        <taxon>Saccharomycotina</taxon>
        <taxon>Pichiomycetes</taxon>
        <taxon>Metschnikowiaceae</taxon>
        <taxon>Metschnikowia</taxon>
    </lineage>
</organism>
<dbReference type="InterPro" id="IPR041083">
    <property type="entry name" value="AAA_lid_10"/>
</dbReference>
<dbReference type="CDD" id="cd00009">
    <property type="entry name" value="AAA"/>
    <property type="match status" value="1"/>
</dbReference>
<dbReference type="InterPro" id="IPR027417">
    <property type="entry name" value="P-loop_NTPase"/>
</dbReference>
<name>A0A4P6XUW5_9ASCO</name>
<gene>
    <name evidence="13" type="primary">MPUL0E05530</name>
    <name evidence="13" type="ORF">METSCH_E05530</name>
</gene>
<feature type="region of interest" description="Disordered" evidence="11">
    <location>
        <begin position="240"/>
        <end position="332"/>
    </location>
</feature>
<keyword evidence="14" id="KW-1185">Reference proteome</keyword>
<keyword evidence="3 10" id="KW-0235">DNA replication</keyword>
<feature type="region of interest" description="Disordered" evidence="11">
    <location>
        <begin position="15"/>
        <end position="48"/>
    </location>
</feature>
<keyword evidence="6 10" id="KW-0067">ATP-binding</keyword>
<dbReference type="GO" id="GO:0016887">
    <property type="term" value="F:ATP hydrolysis activity"/>
    <property type="evidence" value="ECO:0007669"/>
    <property type="project" value="InterPro"/>
</dbReference>
<dbReference type="Proteomes" id="UP000292447">
    <property type="component" value="Chromosome V"/>
</dbReference>
<feature type="region of interest" description="Disordered" evidence="11">
    <location>
        <begin position="101"/>
        <end position="137"/>
    </location>
</feature>
<evidence type="ECO:0000256" key="5">
    <source>
        <dbReference type="ARBA" id="ARBA00022741"/>
    </source>
</evidence>
<dbReference type="Pfam" id="PF00004">
    <property type="entry name" value="AAA"/>
    <property type="match status" value="1"/>
</dbReference>
<dbReference type="InterPro" id="IPR003959">
    <property type="entry name" value="ATPase_AAA_core"/>
</dbReference>
<keyword evidence="7" id="KW-0460">Magnesium</keyword>
<evidence type="ECO:0000256" key="4">
    <source>
        <dbReference type="ARBA" id="ARBA00022723"/>
    </source>
</evidence>
<evidence type="ECO:0000256" key="11">
    <source>
        <dbReference type="SAM" id="MobiDB-lite"/>
    </source>
</evidence>
<comment type="subunit">
    <text evidence="10">ORC is composed of six subunits.</text>
</comment>
<dbReference type="Gene3D" id="3.40.50.300">
    <property type="entry name" value="P-loop containing nucleotide triphosphate hydrolases"/>
    <property type="match status" value="1"/>
</dbReference>
<dbReference type="PROSITE" id="PS51038">
    <property type="entry name" value="BAH"/>
    <property type="match status" value="1"/>
</dbReference>
<comment type="function">
    <text evidence="10">Component of the origin recognition complex (ORC) that binds origins of replication. DNA-binding is ATP-dependent, however specific DNA sequences that define origins of replication have not been identified so far. ORC is required to assemble the pre-replication complex necessary to initiate DNA replication.</text>
</comment>
<keyword evidence="4" id="KW-0479">Metal-binding</keyword>
<accession>A0A4P6XUW5</accession>
<dbReference type="Gene3D" id="2.30.30.490">
    <property type="match status" value="1"/>
</dbReference>
<keyword evidence="5 10" id="KW-0547">Nucleotide-binding</keyword>
<dbReference type="InterPro" id="IPR050311">
    <property type="entry name" value="ORC1/CDC6"/>
</dbReference>
<comment type="subcellular location">
    <subcellularLocation>
        <location evidence="1 10">Nucleus</location>
    </subcellularLocation>
</comment>
<evidence type="ECO:0000256" key="1">
    <source>
        <dbReference type="ARBA" id="ARBA00004123"/>
    </source>
</evidence>
<dbReference type="EMBL" id="CP034460">
    <property type="protein sequence ID" value="QBM90306.1"/>
    <property type="molecule type" value="Genomic_DNA"/>
</dbReference>
<evidence type="ECO:0000313" key="14">
    <source>
        <dbReference type="Proteomes" id="UP000292447"/>
    </source>
</evidence>
<dbReference type="SMART" id="SM00439">
    <property type="entry name" value="BAH"/>
    <property type="match status" value="1"/>
</dbReference>
<evidence type="ECO:0000256" key="8">
    <source>
        <dbReference type="ARBA" id="ARBA00023125"/>
    </source>
</evidence>
<feature type="domain" description="BAH" evidence="12">
    <location>
        <begin position="51"/>
        <end position="208"/>
    </location>
</feature>
<comment type="similarity">
    <text evidence="2 10">Belongs to the ORC1 family.</text>
</comment>
<dbReference type="PANTHER" id="PTHR10763:SF23">
    <property type="entry name" value="ORIGIN RECOGNITION COMPLEX SUBUNIT 1"/>
    <property type="match status" value="1"/>
</dbReference>
<dbReference type="Pfam" id="PF17872">
    <property type="entry name" value="AAA_lid_10"/>
    <property type="match status" value="1"/>
</dbReference>
<dbReference type="PANTHER" id="PTHR10763">
    <property type="entry name" value="CELL DIVISION CONTROL PROTEIN 6-RELATED"/>
    <property type="match status" value="1"/>
</dbReference>
<evidence type="ECO:0000256" key="9">
    <source>
        <dbReference type="ARBA" id="ARBA00023242"/>
    </source>
</evidence>
<dbReference type="InterPro" id="IPR043151">
    <property type="entry name" value="BAH_sf"/>
</dbReference>